<dbReference type="InterPro" id="IPR011006">
    <property type="entry name" value="CheY-like_superfamily"/>
</dbReference>
<name>A0A853J6Q9_9GAMM</name>
<feature type="modified residue" description="4-aspartylphosphate" evidence="3">
    <location>
        <position position="54"/>
    </location>
</feature>
<dbReference type="SMART" id="SM00448">
    <property type="entry name" value="REC"/>
    <property type="match status" value="1"/>
</dbReference>
<protein>
    <submittedName>
        <fullName evidence="6">Response regulator transcription factor</fullName>
    </submittedName>
</protein>
<proteinExistence type="predicted"/>
<sequence>MIRILLADDEPAAVERLALAIACIPDTELIASARNGRQALELLRELAPDVAVLDIQMPGMDGFAVIDALRVSDHVPEIVFVTAFHEHAVRAFDVHAVDYLLKPVPFDRFREAIERARARLLARSTEVRFGELQQLLVSLQAATGDGTPPQAREVWARTRAGLVRVPLETVDLVTAEGDYVLLHAGQATYLLKETMAAMQEQLQPGGFQRVHRSAIVNLSRVDQLRRRGPRTLELVLSSGATVAVGPSYAADTLAALRARRWR</sequence>
<dbReference type="InterPro" id="IPR007492">
    <property type="entry name" value="LytTR_DNA-bd_dom"/>
</dbReference>
<dbReference type="PANTHER" id="PTHR48111:SF69">
    <property type="entry name" value="RESPONSE REGULATOR RECEIVER"/>
    <property type="match status" value="1"/>
</dbReference>
<organism evidence="6 7">
    <name type="scientific">Luteimonas salinisoli</name>
    <dbReference type="NCBI Taxonomy" id="2752307"/>
    <lineage>
        <taxon>Bacteria</taxon>
        <taxon>Pseudomonadati</taxon>
        <taxon>Pseudomonadota</taxon>
        <taxon>Gammaproteobacteria</taxon>
        <taxon>Lysobacterales</taxon>
        <taxon>Lysobacteraceae</taxon>
        <taxon>Luteimonas</taxon>
    </lineage>
</organism>
<dbReference type="InterPro" id="IPR001789">
    <property type="entry name" value="Sig_transdc_resp-reg_receiver"/>
</dbReference>
<dbReference type="InterPro" id="IPR039420">
    <property type="entry name" value="WalR-like"/>
</dbReference>
<dbReference type="PANTHER" id="PTHR48111">
    <property type="entry name" value="REGULATOR OF RPOS"/>
    <property type="match status" value="1"/>
</dbReference>
<accession>A0A853J6Q9</accession>
<dbReference type="GO" id="GO:0000156">
    <property type="term" value="F:phosphorelay response regulator activity"/>
    <property type="evidence" value="ECO:0007669"/>
    <property type="project" value="TreeGrafter"/>
</dbReference>
<evidence type="ECO:0000256" key="2">
    <source>
        <dbReference type="ARBA" id="ARBA00023125"/>
    </source>
</evidence>
<evidence type="ECO:0000256" key="3">
    <source>
        <dbReference type="PROSITE-ProRule" id="PRU00169"/>
    </source>
</evidence>
<dbReference type="PROSITE" id="PS50110">
    <property type="entry name" value="RESPONSE_REGULATORY"/>
    <property type="match status" value="1"/>
</dbReference>
<evidence type="ECO:0000313" key="7">
    <source>
        <dbReference type="Proteomes" id="UP000578091"/>
    </source>
</evidence>
<dbReference type="Pfam" id="PF00072">
    <property type="entry name" value="Response_reg"/>
    <property type="match status" value="1"/>
</dbReference>
<dbReference type="GO" id="GO:0032993">
    <property type="term" value="C:protein-DNA complex"/>
    <property type="evidence" value="ECO:0007669"/>
    <property type="project" value="TreeGrafter"/>
</dbReference>
<keyword evidence="3" id="KW-0597">Phosphoprotein</keyword>
<feature type="domain" description="HTH LytTR-type" evidence="5">
    <location>
        <begin position="154"/>
        <end position="262"/>
    </location>
</feature>
<evidence type="ECO:0000313" key="6">
    <source>
        <dbReference type="EMBL" id="NZA24786.1"/>
    </source>
</evidence>
<evidence type="ECO:0000259" key="5">
    <source>
        <dbReference type="PROSITE" id="PS50930"/>
    </source>
</evidence>
<evidence type="ECO:0000256" key="1">
    <source>
        <dbReference type="ARBA" id="ARBA00023012"/>
    </source>
</evidence>
<dbReference type="RefSeq" id="WP_180676596.1">
    <property type="nucleotide sequence ID" value="NZ_JACCKA010000001.1"/>
</dbReference>
<dbReference type="PROSITE" id="PS50930">
    <property type="entry name" value="HTH_LYTTR"/>
    <property type="match status" value="1"/>
</dbReference>
<keyword evidence="7" id="KW-1185">Reference proteome</keyword>
<dbReference type="Gene3D" id="2.40.50.1020">
    <property type="entry name" value="LytTr DNA-binding domain"/>
    <property type="match status" value="1"/>
</dbReference>
<dbReference type="SUPFAM" id="SSF52172">
    <property type="entry name" value="CheY-like"/>
    <property type="match status" value="1"/>
</dbReference>
<dbReference type="AlphaFoldDB" id="A0A853J6Q9"/>
<dbReference type="EMBL" id="JACCKA010000001">
    <property type="protein sequence ID" value="NZA24786.1"/>
    <property type="molecule type" value="Genomic_DNA"/>
</dbReference>
<keyword evidence="1" id="KW-0902">Two-component regulatory system</keyword>
<dbReference type="SMART" id="SM00850">
    <property type="entry name" value="LytTR"/>
    <property type="match status" value="1"/>
</dbReference>
<dbReference type="Pfam" id="PF04397">
    <property type="entry name" value="LytTR"/>
    <property type="match status" value="1"/>
</dbReference>
<feature type="domain" description="Response regulatory" evidence="4">
    <location>
        <begin position="3"/>
        <end position="117"/>
    </location>
</feature>
<reference evidence="6 7" key="1">
    <citation type="submission" date="2020-07" db="EMBL/GenBank/DDBJ databases">
        <title>Luteimonas sp. SJ-92.</title>
        <authorList>
            <person name="Huang X.-X."/>
            <person name="Xu L."/>
            <person name="Sun J.-Q."/>
        </authorList>
    </citation>
    <scope>NUCLEOTIDE SEQUENCE [LARGE SCALE GENOMIC DNA]</scope>
    <source>
        <strain evidence="6 7">SJ-92</strain>
    </source>
</reference>
<dbReference type="Gene3D" id="3.40.50.2300">
    <property type="match status" value="1"/>
</dbReference>
<dbReference type="GO" id="GO:0000976">
    <property type="term" value="F:transcription cis-regulatory region binding"/>
    <property type="evidence" value="ECO:0007669"/>
    <property type="project" value="TreeGrafter"/>
</dbReference>
<comment type="caution">
    <text evidence="6">The sequence shown here is derived from an EMBL/GenBank/DDBJ whole genome shotgun (WGS) entry which is preliminary data.</text>
</comment>
<dbReference type="GO" id="GO:0006355">
    <property type="term" value="P:regulation of DNA-templated transcription"/>
    <property type="evidence" value="ECO:0007669"/>
    <property type="project" value="TreeGrafter"/>
</dbReference>
<dbReference type="GO" id="GO:0005829">
    <property type="term" value="C:cytosol"/>
    <property type="evidence" value="ECO:0007669"/>
    <property type="project" value="TreeGrafter"/>
</dbReference>
<gene>
    <name evidence="6" type="ORF">H0E84_00150</name>
</gene>
<dbReference type="Proteomes" id="UP000578091">
    <property type="component" value="Unassembled WGS sequence"/>
</dbReference>
<evidence type="ECO:0000259" key="4">
    <source>
        <dbReference type="PROSITE" id="PS50110"/>
    </source>
</evidence>
<keyword evidence="2" id="KW-0238">DNA-binding</keyword>